<dbReference type="InterPro" id="IPR016039">
    <property type="entry name" value="Thiolase-like"/>
</dbReference>
<dbReference type="InterPro" id="IPR050091">
    <property type="entry name" value="PKS_NRPS_Biosynth_Enz"/>
</dbReference>
<dbReference type="PROSITE" id="PS50075">
    <property type="entry name" value="CARRIER"/>
    <property type="match status" value="1"/>
</dbReference>
<dbReference type="InterPro" id="IPR018201">
    <property type="entry name" value="Ketoacyl_synth_AS"/>
</dbReference>
<dbReference type="Pfam" id="PF22336">
    <property type="entry name" value="RhiE-like_linker"/>
    <property type="match status" value="1"/>
</dbReference>
<dbReference type="InterPro" id="IPR049490">
    <property type="entry name" value="C883_1060-like_KR_N"/>
</dbReference>
<feature type="domain" description="Ketosynthase family 3 (KS3)" evidence="11">
    <location>
        <begin position="10"/>
        <end position="427"/>
    </location>
</feature>
<dbReference type="CDD" id="cd08953">
    <property type="entry name" value="KR_2_SDR_x"/>
    <property type="match status" value="1"/>
</dbReference>
<reference evidence="12 13" key="1">
    <citation type="submission" date="2023-05" db="EMBL/GenBank/DDBJ databases">
        <title>Streptomyces fuscus sp. nov., a brown-black pigment producing actinomyces isolated from dry sand of Sea duck farm.</title>
        <authorList>
            <person name="Xie J."/>
            <person name="Shen N."/>
        </authorList>
    </citation>
    <scope>NUCLEOTIDE SEQUENCE [LARGE SCALE GENOMIC DNA]</scope>
    <source>
        <strain evidence="12 13">CGMCC 4.1745</strain>
    </source>
</reference>
<dbReference type="CDD" id="cd00833">
    <property type="entry name" value="PKS"/>
    <property type="match status" value="1"/>
</dbReference>
<dbReference type="SUPFAM" id="SSF47336">
    <property type="entry name" value="ACP-like"/>
    <property type="match status" value="1"/>
</dbReference>
<evidence type="ECO:0000313" key="13">
    <source>
        <dbReference type="Proteomes" id="UP001249760"/>
    </source>
</evidence>
<name>A0ABU3JLI6_9ACTN</name>
<keyword evidence="3" id="KW-0596">Phosphopantetheine</keyword>
<evidence type="ECO:0000256" key="4">
    <source>
        <dbReference type="ARBA" id="ARBA00022490"/>
    </source>
</evidence>
<evidence type="ECO:0000256" key="6">
    <source>
        <dbReference type="ARBA" id="ARBA00022679"/>
    </source>
</evidence>
<keyword evidence="5" id="KW-0597">Phosphoprotein</keyword>
<dbReference type="PROSITE" id="PS00606">
    <property type="entry name" value="KS3_1"/>
    <property type="match status" value="1"/>
</dbReference>
<dbReference type="Pfam" id="PF08659">
    <property type="entry name" value="KR"/>
    <property type="match status" value="1"/>
</dbReference>
<dbReference type="Pfam" id="PF00109">
    <property type="entry name" value="ketoacyl-synt"/>
    <property type="match status" value="1"/>
</dbReference>
<dbReference type="SMART" id="SM00823">
    <property type="entry name" value="PKS_PP"/>
    <property type="match status" value="1"/>
</dbReference>
<dbReference type="PANTHER" id="PTHR43775:SF37">
    <property type="entry name" value="SI:DKEY-61P9.11"/>
    <property type="match status" value="1"/>
</dbReference>
<comment type="subcellular location">
    <subcellularLocation>
        <location evidence="1">Cytoplasm</location>
    </subcellularLocation>
</comment>
<dbReference type="InterPro" id="IPR036291">
    <property type="entry name" value="NAD(P)-bd_dom_sf"/>
</dbReference>
<feature type="domain" description="Carrier" evidence="10">
    <location>
        <begin position="1090"/>
        <end position="1166"/>
    </location>
</feature>
<evidence type="ECO:0000256" key="3">
    <source>
        <dbReference type="ARBA" id="ARBA00022450"/>
    </source>
</evidence>
<dbReference type="InterPro" id="IPR014030">
    <property type="entry name" value="Ketoacyl_synth_N"/>
</dbReference>
<comment type="pathway">
    <text evidence="2">Antibiotic biosynthesis.</text>
</comment>
<dbReference type="EMBL" id="JASKMA010000003">
    <property type="protein sequence ID" value="MDT6982821.1"/>
    <property type="molecule type" value="Genomic_DNA"/>
</dbReference>
<evidence type="ECO:0000256" key="1">
    <source>
        <dbReference type="ARBA" id="ARBA00004496"/>
    </source>
</evidence>
<protein>
    <submittedName>
        <fullName evidence="12">SDR family NAD(P)-dependent oxidoreductase</fullName>
    </submittedName>
</protein>
<dbReference type="RefSeq" id="WP_394306573.1">
    <property type="nucleotide sequence ID" value="NZ_JASKMA010000003.1"/>
</dbReference>
<dbReference type="Gene3D" id="1.10.1200.10">
    <property type="entry name" value="ACP-like"/>
    <property type="match status" value="1"/>
</dbReference>
<dbReference type="InterPro" id="IPR013968">
    <property type="entry name" value="PKS_KR"/>
</dbReference>
<dbReference type="Gene3D" id="3.40.47.10">
    <property type="match status" value="1"/>
</dbReference>
<dbReference type="InterPro" id="IPR020841">
    <property type="entry name" value="PKS_Beta-ketoAc_synthase_dom"/>
</dbReference>
<accession>A0ABU3JLI6</accession>
<organism evidence="12 13">
    <name type="scientific">Streptomyces lusitanus</name>
    <dbReference type="NCBI Taxonomy" id="68232"/>
    <lineage>
        <taxon>Bacteria</taxon>
        <taxon>Bacillati</taxon>
        <taxon>Actinomycetota</taxon>
        <taxon>Actinomycetes</taxon>
        <taxon>Kitasatosporales</taxon>
        <taxon>Streptomycetaceae</taxon>
        <taxon>Streptomyces</taxon>
    </lineage>
</organism>
<dbReference type="Pfam" id="PF02801">
    <property type="entry name" value="Ketoacyl-synt_C"/>
    <property type="match status" value="1"/>
</dbReference>
<keyword evidence="13" id="KW-1185">Reference proteome</keyword>
<dbReference type="InterPro" id="IPR009081">
    <property type="entry name" value="PP-bd_ACP"/>
</dbReference>
<proteinExistence type="predicted"/>
<comment type="caution">
    <text evidence="12">The sequence shown here is derived from an EMBL/GenBank/DDBJ whole genome shotgun (WGS) entry which is preliminary data.</text>
</comment>
<evidence type="ECO:0000259" key="10">
    <source>
        <dbReference type="PROSITE" id="PS50075"/>
    </source>
</evidence>
<evidence type="ECO:0000256" key="7">
    <source>
        <dbReference type="ARBA" id="ARBA00022737"/>
    </source>
</evidence>
<evidence type="ECO:0000259" key="11">
    <source>
        <dbReference type="PROSITE" id="PS52004"/>
    </source>
</evidence>
<dbReference type="SUPFAM" id="SSF53901">
    <property type="entry name" value="Thiolase-like"/>
    <property type="match status" value="1"/>
</dbReference>
<dbReference type="Gene3D" id="3.40.50.720">
    <property type="entry name" value="NAD(P)-binding Rossmann-like Domain"/>
    <property type="match status" value="1"/>
</dbReference>
<evidence type="ECO:0000256" key="8">
    <source>
        <dbReference type="ARBA" id="ARBA00023315"/>
    </source>
</evidence>
<keyword evidence="4" id="KW-0963">Cytoplasm</keyword>
<dbReference type="Proteomes" id="UP001249760">
    <property type="component" value="Unassembled WGS sequence"/>
</dbReference>
<feature type="region of interest" description="Disordered" evidence="9">
    <location>
        <begin position="1167"/>
        <end position="1186"/>
    </location>
</feature>
<dbReference type="InterPro" id="IPR036736">
    <property type="entry name" value="ACP-like_sf"/>
</dbReference>
<evidence type="ECO:0000256" key="5">
    <source>
        <dbReference type="ARBA" id="ARBA00022553"/>
    </source>
</evidence>
<dbReference type="SMART" id="SM00822">
    <property type="entry name" value="PKS_KR"/>
    <property type="match status" value="1"/>
</dbReference>
<dbReference type="Gene3D" id="1.10.1240.100">
    <property type="match status" value="1"/>
</dbReference>
<keyword evidence="7" id="KW-0677">Repeat</keyword>
<evidence type="ECO:0000256" key="9">
    <source>
        <dbReference type="SAM" id="MobiDB-lite"/>
    </source>
</evidence>
<dbReference type="PROSITE" id="PS52004">
    <property type="entry name" value="KS3_2"/>
    <property type="match status" value="1"/>
</dbReference>
<dbReference type="SMART" id="SM00825">
    <property type="entry name" value="PKS_KS"/>
    <property type="match status" value="1"/>
</dbReference>
<dbReference type="InterPro" id="IPR057326">
    <property type="entry name" value="KR_dom"/>
</dbReference>
<dbReference type="InterPro" id="IPR014031">
    <property type="entry name" value="Ketoacyl_synth_C"/>
</dbReference>
<dbReference type="Pfam" id="PF00550">
    <property type="entry name" value="PP-binding"/>
    <property type="match status" value="1"/>
</dbReference>
<keyword evidence="6" id="KW-0808">Transferase</keyword>
<dbReference type="InterPro" id="IPR054514">
    <property type="entry name" value="RhiE-like_linker"/>
</dbReference>
<dbReference type="SUPFAM" id="SSF51735">
    <property type="entry name" value="NAD(P)-binding Rossmann-fold domains"/>
    <property type="match status" value="2"/>
</dbReference>
<keyword evidence="8" id="KW-0012">Acyltransferase</keyword>
<gene>
    <name evidence="12" type="ORF">QNO04_05065</name>
</gene>
<evidence type="ECO:0000256" key="2">
    <source>
        <dbReference type="ARBA" id="ARBA00004792"/>
    </source>
</evidence>
<dbReference type="PANTHER" id="PTHR43775">
    <property type="entry name" value="FATTY ACID SYNTHASE"/>
    <property type="match status" value="1"/>
</dbReference>
<sequence length="1186" mass="126028">MNPQSTDPHCRDIAVVGMAAELPGADDLDAFWENIRAGEESITHGSPRVVEDPVTGRRWVRARGVLKDVRRFDAEFFGIPRREAEILDPQHRRLLELSWNAMEDAGYDPYRVRETVAVYTSVGPNTYYGTRDFGARSAAERMLIQLSNGPDTLPTRISYKLGLTGESVNVQSACSSAAVAVHLACEALREGRADMALVGAASISALETLAYEHQDGFILSADGSTRAYDKGASGYVEGDGAGVLVLRRLDDALERRDNVHAVIKSSAVNNDGRAKAGYSAPSVDGQSRVIRAALEASGVPADTIALVEGHGTGTQVGDPIEVRGLARAYRAFTDRTDYCALGSVKANIGHLCFASGIAGLLKAVLCLVHGELPPMAVLEEPNPDIDFTGTPFYLNRTLKPWPQPGPRRAAVSCFGMGGTNAHFILEQAPEQAPEPVTGDRESGPRRSLPVVLSAHSAEALTEVRRRLAAHLRAHPDTDLGALAHTLATGRRPLAHRWAVAVDSCEALLRALDGAPPAPDGSPAAELARTWAEGGAVDWDEVFDTADRRRISLPGYPWQGERLWIEAAPAGTEGGIEPEAEEQAPVAEWLHRPAWERTALPRPYLTGDLPPVDGVTLLFGDGDGDGDGDGPAGPLAAELSAAGRTVLHVAPGDRFEVTDDHHAVVRPAVAEDFHQLVDWAVTRGGQVAEVVHLWSYGAPADQDTGIARGALAVLHLVQALATARQSADLWIGTENAQTAAAPRPGATVSEDARRTLRLEASAVLGLCRVIPQEHPELRCHAVDFALDTPPGQAVAGLLAEMASPGGDPEVVYRGGDRLLPTVEPLPAPDGGPVPVPVRPGGVYLVTGGLGRIGLVIAEEFARTAPVRLALVSRTPDPDAPGVRRLRELGADVLVLGADVADETVMREVVDTIHARWGTIDGVVHSAGIEESRNFSFIAETGTDQAVAALRPKVPGIAVLDRVTRDEPLEFCLVCSSLDTLLGGIAFGIYSVANRYLDGYAHRRRAHGAPWISVDWDSWQFDRPGSGRIGAAAARTAIRPGQAGDILGAVLTSGEAQCVVSTVPLASRIERIRRAFERRRQDAAVHEGAPHARTREEIGSLVRDVVGEITDTPAPRDEDELLAVGCDSLALLEVVVRLEGALGLKLPMADLWGCSTLSDLAQVCRASAGAHGADDGDGAEEALRHLAG</sequence>
<dbReference type="InterPro" id="IPR020806">
    <property type="entry name" value="PKS_PP-bd"/>
</dbReference>
<evidence type="ECO:0000313" key="12">
    <source>
        <dbReference type="EMBL" id="MDT6982821.1"/>
    </source>
</evidence>
<dbReference type="Pfam" id="PF21394">
    <property type="entry name" value="Beta-ketacyl_N"/>
    <property type="match status" value="1"/>
</dbReference>